<sequence>MQVDFGEQCSLSQRQLRQLQELTWLEQTFNVVFLGPPGVGKTHLAIGLGVEDIYQGQKVSFVSMGELVTLLKTETYVRKFQLRLKRIREADLVKMDDLMYMAMDHHEANLFFHLVNHLYERSSIILTSNKGPENWGELLGDQGIATGLYQKVQLLFNNIENSPQAETEGGDASGKSSGRRSHQTAVLPFDVAEALPAASVRLQWMP</sequence>
<protein>
    <submittedName>
        <fullName evidence="2">IstB-like ATP binding protein</fullName>
    </submittedName>
</protein>
<dbReference type="STRING" id="1884432.SAMN05518683_1396"/>
<dbReference type="InterPro" id="IPR027417">
    <property type="entry name" value="P-loop_NTPase"/>
</dbReference>
<dbReference type="Proteomes" id="UP000198892">
    <property type="component" value="Unassembled WGS sequence"/>
</dbReference>
<dbReference type="InterPro" id="IPR002611">
    <property type="entry name" value="IstB_ATP-bd"/>
</dbReference>
<dbReference type="Gene3D" id="3.40.50.300">
    <property type="entry name" value="P-loop containing nucleotide triphosphate hydrolases"/>
    <property type="match status" value="1"/>
</dbReference>
<dbReference type="PRINTS" id="PR00300">
    <property type="entry name" value="CLPPROTEASEA"/>
</dbReference>
<dbReference type="SUPFAM" id="SSF52540">
    <property type="entry name" value="P-loop containing nucleoside triphosphate hydrolases"/>
    <property type="match status" value="1"/>
</dbReference>
<dbReference type="AlphaFoldDB" id="A0A1I5YAN3"/>
<dbReference type="EMBL" id="FOXD01000039">
    <property type="protein sequence ID" value="SFQ41282.1"/>
    <property type="molecule type" value="Genomic_DNA"/>
</dbReference>
<dbReference type="Pfam" id="PF01695">
    <property type="entry name" value="IstB_IS21"/>
    <property type="match status" value="1"/>
</dbReference>
<keyword evidence="3" id="KW-1185">Reference proteome</keyword>
<dbReference type="GO" id="GO:0005524">
    <property type="term" value="F:ATP binding"/>
    <property type="evidence" value="ECO:0007669"/>
    <property type="project" value="InterPro"/>
</dbReference>
<accession>A0A1I5YAN3</accession>
<dbReference type="PANTHER" id="PTHR30050">
    <property type="entry name" value="CHROMOSOMAL REPLICATION INITIATOR PROTEIN DNAA"/>
    <property type="match status" value="1"/>
</dbReference>
<dbReference type="GO" id="GO:0006260">
    <property type="term" value="P:DNA replication"/>
    <property type="evidence" value="ECO:0007669"/>
    <property type="project" value="TreeGrafter"/>
</dbReference>
<proteinExistence type="predicted"/>
<name>A0A1I5YAN3_9BACI</name>
<organism evidence="2 3">
    <name type="scientific">Salibacterium halotolerans</name>
    <dbReference type="NCBI Taxonomy" id="1884432"/>
    <lineage>
        <taxon>Bacteria</taxon>
        <taxon>Bacillati</taxon>
        <taxon>Bacillota</taxon>
        <taxon>Bacilli</taxon>
        <taxon>Bacillales</taxon>
        <taxon>Bacillaceae</taxon>
    </lineage>
</organism>
<evidence type="ECO:0000259" key="1">
    <source>
        <dbReference type="Pfam" id="PF01695"/>
    </source>
</evidence>
<evidence type="ECO:0000313" key="3">
    <source>
        <dbReference type="Proteomes" id="UP000198892"/>
    </source>
</evidence>
<dbReference type="InterPro" id="IPR001270">
    <property type="entry name" value="ClpA/B"/>
</dbReference>
<feature type="domain" description="IstB-like ATP-binding" evidence="1">
    <location>
        <begin position="3"/>
        <end position="150"/>
    </location>
</feature>
<gene>
    <name evidence="2" type="ORF">SAMN05518683_1396</name>
</gene>
<dbReference type="RefSeq" id="WP_280139765.1">
    <property type="nucleotide sequence ID" value="NZ_FOXD01000039.1"/>
</dbReference>
<dbReference type="PANTHER" id="PTHR30050:SF4">
    <property type="entry name" value="ATP-BINDING PROTEIN RV3427C IN INSERTION SEQUENCE-RELATED"/>
    <property type="match status" value="1"/>
</dbReference>
<dbReference type="CDD" id="cd00009">
    <property type="entry name" value="AAA"/>
    <property type="match status" value="1"/>
</dbReference>
<reference evidence="3" key="1">
    <citation type="submission" date="2016-10" db="EMBL/GenBank/DDBJ databases">
        <authorList>
            <person name="Varghese N."/>
            <person name="Submissions S."/>
        </authorList>
    </citation>
    <scope>NUCLEOTIDE SEQUENCE [LARGE SCALE GENOMIC DNA]</scope>
    <source>
        <strain evidence="3">S7</strain>
    </source>
</reference>
<evidence type="ECO:0000313" key="2">
    <source>
        <dbReference type="EMBL" id="SFQ41282.1"/>
    </source>
</evidence>